<accession>A0A4Y2IVD4</accession>
<protein>
    <submittedName>
        <fullName evidence="1">Uncharacterized protein</fullName>
    </submittedName>
</protein>
<comment type="caution">
    <text evidence="1">The sequence shown here is derived from an EMBL/GenBank/DDBJ whole genome shotgun (WGS) entry which is preliminary data.</text>
</comment>
<reference evidence="1 2" key="1">
    <citation type="journal article" date="2019" name="Sci. Rep.">
        <title>Orb-weaving spider Araneus ventricosus genome elucidates the spidroin gene catalogue.</title>
        <authorList>
            <person name="Kono N."/>
            <person name="Nakamura H."/>
            <person name="Ohtoshi R."/>
            <person name="Moran D.A.P."/>
            <person name="Shinohara A."/>
            <person name="Yoshida Y."/>
            <person name="Fujiwara M."/>
            <person name="Mori M."/>
            <person name="Tomita M."/>
            <person name="Arakawa K."/>
        </authorList>
    </citation>
    <scope>NUCLEOTIDE SEQUENCE [LARGE SCALE GENOMIC DNA]</scope>
</reference>
<sequence>MCMNPACVMIIQYSVNLRELWEPLWLVCGSIKKCGQNQFITGAVKTSSRAAVKRIHLPHSASSVLLSRVQKQALKNRCRQKHTRALTDVPYLRLLVIHLDGCALFKIARYPLNARPQNSLAFPR</sequence>
<dbReference type="AlphaFoldDB" id="A0A4Y2IVD4"/>
<evidence type="ECO:0000313" key="1">
    <source>
        <dbReference type="EMBL" id="GBM81757.1"/>
    </source>
</evidence>
<keyword evidence="2" id="KW-1185">Reference proteome</keyword>
<dbReference type="EMBL" id="BGPR01002964">
    <property type="protein sequence ID" value="GBM81757.1"/>
    <property type="molecule type" value="Genomic_DNA"/>
</dbReference>
<name>A0A4Y2IVD4_ARAVE</name>
<proteinExistence type="predicted"/>
<evidence type="ECO:0000313" key="2">
    <source>
        <dbReference type="Proteomes" id="UP000499080"/>
    </source>
</evidence>
<dbReference type="Proteomes" id="UP000499080">
    <property type="component" value="Unassembled WGS sequence"/>
</dbReference>
<gene>
    <name evidence="1" type="ORF">AVEN_13473_1</name>
</gene>
<organism evidence="1 2">
    <name type="scientific">Araneus ventricosus</name>
    <name type="common">Orbweaver spider</name>
    <name type="synonym">Epeira ventricosa</name>
    <dbReference type="NCBI Taxonomy" id="182803"/>
    <lineage>
        <taxon>Eukaryota</taxon>
        <taxon>Metazoa</taxon>
        <taxon>Ecdysozoa</taxon>
        <taxon>Arthropoda</taxon>
        <taxon>Chelicerata</taxon>
        <taxon>Arachnida</taxon>
        <taxon>Araneae</taxon>
        <taxon>Araneomorphae</taxon>
        <taxon>Entelegynae</taxon>
        <taxon>Araneoidea</taxon>
        <taxon>Araneidae</taxon>
        <taxon>Araneus</taxon>
    </lineage>
</organism>